<evidence type="ECO:0000256" key="6">
    <source>
        <dbReference type="ARBA" id="ARBA00022840"/>
    </source>
</evidence>
<name>G7JWJ0_MEDTR</name>
<proteinExistence type="predicted"/>
<keyword evidence="4 12" id="KW-0732">Signal</keyword>
<evidence type="ECO:0000313" key="15">
    <source>
        <dbReference type="EMBL" id="AES96862.2"/>
    </source>
</evidence>
<keyword evidence="15" id="KW-0675">Receptor</keyword>
<dbReference type="Pfam" id="PF23457">
    <property type="entry name" value="LysM2_NFP"/>
    <property type="match status" value="1"/>
</dbReference>
<evidence type="ECO:0000259" key="14">
    <source>
        <dbReference type="PROSITE" id="PS51782"/>
    </source>
</evidence>
<feature type="transmembrane region" description="Helical" evidence="11">
    <location>
        <begin position="268"/>
        <end position="288"/>
    </location>
</feature>
<keyword evidence="2" id="KW-1003">Cell membrane</keyword>
<dbReference type="Gene3D" id="1.10.510.10">
    <property type="entry name" value="Transferase(Phosphotransferase) domain 1"/>
    <property type="match status" value="1"/>
</dbReference>
<evidence type="ECO:0000256" key="8">
    <source>
        <dbReference type="ARBA" id="ARBA00023136"/>
    </source>
</evidence>
<dbReference type="InterPro" id="IPR059144">
    <property type="entry name" value="NFP_LysM3"/>
</dbReference>
<reference evidence="15 17" key="1">
    <citation type="journal article" date="2011" name="Nature">
        <title>The Medicago genome provides insight into the evolution of rhizobial symbioses.</title>
        <authorList>
            <person name="Young N.D."/>
            <person name="Debelle F."/>
            <person name="Oldroyd G.E."/>
            <person name="Geurts R."/>
            <person name="Cannon S.B."/>
            <person name="Udvardi M.K."/>
            <person name="Benedito V.A."/>
            <person name="Mayer K.F."/>
            <person name="Gouzy J."/>
            <person name="Schoof H."/>
            <person name="Van de Peer Y."/>
            <person name="Proost S."/>
            <person name="Cook D.R."/>
            <person name="Meyers B.C."/>
            <person name="Spannagl M."/>
            <person name="Cheung F."/>
            <person name="De Mita S."/>
            <person name="Krishnakumar V."/>
            <person name="Gundlach H."/>
            <person name="Zhou S."/>
            <person name="Mudge J."/>
            <person name="Bharti A.K."/>
            <person name="Murray J.D."/>
            <person name="Naoumkina M.A."/>
            <person name="Rosen B."/>
            <person name="Silverstein K.A."/>
            <person name="Tang H."/>
            <person name="Rombauts S."/>
            <person name="Zhao P.X."/>
            <person name="Zhou P."/>
            <person name="Barbe V."/>
            <person name="Bardou P."/>
            <person name="Bechner M."/>
            <person name="Bellec A."/>
            <person name="Berger A."/>
            <person name="Berges H."/>
            <person name="Bidwell S."/>
            <person name="Bisseling T."/>
            <person name="Choisne N."/>
            <person name="Couloux A."/>
            <person name="Denny R."/>
            <person name="Deshpande S."/>
            <person name="Dai X."/>
            <person name="Doyle J.J."/>
            <person name="Dudez A.M."/>
            <person name="Farmer A.D."/>
            <person name="Fouteau S."/>
            <person name="Franken C."/>
            <person name="Gibelin C."/>
            <person name="Gish J."/>
            <person name="Goldstein S."/>
            <person name="Gonzalez A.J."/>
            <person name="Green P.J."/>
            <person name="Hallab A."/>
            <person name="Hartog M."/>
            <person name="Hua A."/>
            <person name="Humphray S.J."/>
            <person name="Jeong D.H."/>
            <person name="Jing Y."/>
            <person name="Jocker A."/>
            <person name="Kenton S.M."/>
            <person name="Kim D.J."/>
            <person name="Klee K."/>
            <person name="Lai H."/>
            <person name="Lang C."/>
            <person name="Lin S."/>
            <person name="Macmil S.L."/>
            <person name="Magdelenat G."/>
            <person name="Matthews L."/>
            <person name="McCorrison J."/>
            <person name="Monaghan E.L."/>
            <person name="Mun J.H."/>
            <person name="Najar F.Z."/>
            <person name="Nicholson C."/>
            <person name="Noirot C."/>
            <person name="O'Bleness M."/>
            <person name="Paule C.R."/>
            <person name="Poulain J."/>
            <person name="Prion F."/>
            <person name="Qin B."/>
            <person name="Qu C."/>
            <person name="Retzel E.F."/>
            <person name="Riddle C."/>
            <person name="Sallet E."/>
            <person name="Samain S."/>
            <person name="Samson N."/>
            <person name="Sanders I."/>
            <person name="Saurat O."/>
            <person name="Scarpelli C."/>
            <person name="Schiex T."/>
            <person name="Segurens B."/>
            <person name="Severin A.J."/>
            <person name="Sherrier D.J."/>
            <person name="Shi R."/>
            <person name="Sims S."/>
            <person name="Singer S.R."/>
            <person name="Sinharoy S."/>
            <person name="Sterck L."/>
            <person name="Viollet A."/>
            <person name="Wang B.B."/>
            <person name="Wang K."/>
            <person name="Wang M."/>
            <person name="Wang X."/>
            <person name="Warfsmann J."/>
            <person name="Weissenbach J."/>
            <person name="White D.D."/>
            <person name="White J.D."/>
            <person name="Wiley G.B."/>
            <person name="Wincker P."/>
            <person name="Xing Y."/>
            <person name="Yang L."/>
            <person name="Yao Z."/>
            <person name="Ying F."/>
            <person name="Zhai J."/>
            <person name="Zhou L."/>
            <person name="Zuber A."/>
            <person name="Denarie J."/>
            <person name="Dixon R.A."/>
            <person name="May G.D."/>
            <person name="Schwartz D.C."/>
            <person name="Rogers J."/>
            <person name="Quetier F."/>
            <person name="Town C.D."/>
            <person name="Roe B.A."/>
        </authorList>
    </citation>
    <scope>NUCLEOTIDE SEQUENCE [LARGE SCALE GENOMIC DNA]</scope>
    <source>
        <strain evidence="15">A17</strain>
        <strain evidence="16 17">cv. Jemalong A17</strain>
    </source>
</reference>
<dbReference type="OrthoDB" id="4062651at2759"/>
<comment type="subcellular location">
    <subcellularLocation>
        <location evidence="1">Cell membrane</location>
        <topology evidence="1">Single-pass membrane protein</topology>
    </subcellularLocation>
</comment>
<evidence type="ECO:0000256" key="4">
    <source>
        <dbReference type="ARBA" id="ARBA00022729"/>
    </source>
</evidence>
<dbReference type="InterPro" id="IPR056561">
    <property type="entry name" value="NFP_LYK_LysM1"/>
</dbReference>
<dbReference type="PANTHER" id="PTHR45927">
    <property type="entry name" value="LYSM-DOMAIN RECEPTOR-LIKE KINASE-RELATED"/>
    <property type="match status" value="1"/>
</dbReference>
<feature type="signal peptide" evidence="12">
    <location>
        <begin position="1"/>
        <end position="30"/>
    </location>
</feature>
<dbReference type="Gene3D" id="3.10.350.10">
    <property type="entry name" value="LysM domain"/>
    <property type="match status" value="1"/>
</dbReference>
<keyword evidence="15" id="KW-0808">Transferase</keyword>
<dbReference type="InterPro" id="IPR008271">
    <property type="entry name" value="Ser/Thr_kinase_AS"/>
</dbReference>
<keyword evidence="15" id="KW-0418">Kinase</keyword>
<dbReference type="Pfam" id="PF23462">
    <property type="entry name" value="LysM3_NFP"/>
    <property type="match status" value="1"/>
</dbReference>
<feature type="domain" description="LysM" evidence="14">
    <location>
        <begin position="188"/>
        <end position="235"/>
    </location>
</feature>
<evidence type="ECO:0000256" key="2">
    <source>
        <dbReference type="ARBA" id="ARBA00022475"/>
    </source>
</evidence>
<dbReference type="Pfam" id="PF00069">
    <property type="entry name" value="Pkinase"/>
    <property type="match status" value="1"/>
</dbReference>
<reference evidence="16" key="3">
    <citation type="submission" date="2015-04" db="UniProtKB">
        <authorList>
            <consortium name="EnsemblPlants"/>
        </authorList>
    </citation>
    <scope>IDENTIFICATION</scope>
    <source>
        <strain evidence="16">cv. Jemalong A17</strain>
    </source>
</reference>
<dbReference type="GO" id="GO:0005524">
    <property type="term" value="F:ATP binding"/>
    <property type="evidence" value="ECO:0007669"/>
    <property type="project" value="UniProtKB-KW"/>
</dbReference>
<feature type="region of interest" description="Disordered" evidence="10">
    <location>
        <begin position="239"/>
        <end position="259"/>
    </location>
</feature>
<dbReference type="GO" id="GO:0005886">
    <property type="term" value="C:plasma membrane"/>
    <property type="evidence" value="ECO:0007669"/>
    <property type="project" value="UniProtKB-SubCell"/>
</dbReference>
<dbReference type="InterPro" id="IPR059143">
    <property type="entry name" value="NFP_LysM2"/>
</dbReference>
<dbReference type="InterPro" id="IPR011009">
    <property type="entry name" value="Kinase-like_dom_sf"/>
</dbReference>
<dbReference type="InterPro" id="IPR000719">
    <property type="entry name" value="Prot_kinase_dom"/>
</dbReference>
<evidence type="ECO:0000256" key="12">
    <source>
        <dbReference type="SAM" id="SignalP"/>
    </source>
</evidence>
<evidence type="ECO:0000256" key="1">
    <source>
        <dbReference type="ARBA" id="ARBA00004162"/>
    </source>
</evidence>
<dbReference type="EMBL" id="CM001221">
    <property type="protein sequence ID" value="AES96862.2"/>
    <property type="molecule type" value="Genomic_DNA"/>
</dbReference>
<dbReference type="FunFam" id="1.10.510.10:FF:000468">
    <property type="entry name" value="PTI1-like tyrosine-protein kinase 3"/>
    <property type="match status" value="1"/>
</dbReference>
<keyword evidence="6" id="KW-0067">ATP-binding</keyword>
<reference evidence="15 17" key="2">
    <citation type="journal article" date="2014" name="BMC Genomics">
        <title>An improved genome release (version Mt4.0) for the model legume Medicago truncatula.</title>
        <authorList>
            <person name="Tang H."/>
            <person name="Krishnakumar V."/>
            <person name="Bidwell S."/>
            <person name="Rosen B."/>
            <person name="Chan A."/>
            <person name="Zhou S."/>
            <person name="Gentzbittel L."/>
            <person name="Childs K.L."/>
            <person name="Yandell M."/>
            <person name="Gundlach H."/>
            <person name="Mayer K.F."/>
            <person name="Schwartz D.C."/>
            <person name="Town C.D."/>
        </authorList>
    </citation>
    <scope>GENOME REANNOTATION</scope>
    <source>
        <strain evidence="16 17">cv. Jemalong A17</strain>
    </source>
</reference>
<keyword evidence="3 11" id="KW-0812">Transmembrane</keyword>
<dbReference type="Pfam" id="PF23446">
    <property type="entry name" value="LysM1_NFP_LYK"/>
    <property type="match status" value="1"/>
</dbReference>
<evidence type="ECO:0000259" key="13">
    <source>
        <dbReference type="PROSITE" id="PS50011"/>
    </source>
</evidence>
<evidence type="ECO:0000256" key="9">
    <source>
        <dbReference type="ARBA" id="ARBA00023157"/>
    </source>
</evidence>
<evidence type="ECO:0000313" key="16">
    <source>
        <dbReference type="EnsemblPlants" id="AES96862"/>
    </source>
</evidence>
<dbReference type="CDD" id="cd00118">
    <property type="entry name" value="LysM"/>
    <property type="match status" value="1"/>
</dbReference>
<evidence type="ECO:0000256" key="5">
    <source>
        <dbReference type="ARBA" id="ARBA00022741"/>
    </source>
</evidence>
<keyword evidence="17" id="KW-1185">Reference proteome</keyword>
<evidence type="ECO:0000256" key="10">
    <source>
        <dbReference type="SAM" id="MobiDB-lite"/>
    </source>
</evidence>
<dbReference type="PANTHER" id="PTHR45927:SF15">
    <property type="entry name" value="SERINE_THREONINE RECEPTOR-LIKE KINASE NFP"/>
    <property type="match status" value="1"/>
</dbReference>
<feature type="chain" id="PRO_5014573173" evidence="12">
    <location>
        <begin position="31"/>
        <end position="632"/>
    </location>
</feature>
<accession>A0A0C3XIM6</accession>
<evidence type="ECO:0000313" key="17">
    <source>
        <dbReference type="Proteomes" id="UP000002051"/>
    </source>
</evidence>
<accession>G7JWJ0</accession>
<dbReference type="EnsemblPlants" id="AES96862">
    <property type="protein sequence ID" value="AES96862"/>
    <property type="gene ID" value="MTR_5g042440"/>
</dbReference>
<keyword evidence="9" id="KW-1015">Disulfide bond</keyword>
<dbReference type="InterPro" id="IPR036779">
    <property type="entry name" value="LysM_dom_sf"/>
</dbReference>
<evidence type="ECO:0000256" key="11">
    <source>
        <dbReference type="SAM" id="Phobius"/>
    </source>
</evidence>
<sequence>MKTLKPHHHQLSTFIFILLFPFLKSQTARQQNNTGYTCPNNNNNNNNTYPCQTYVYYKATPPNYLDLATISDLFQLSRLMISKPSNISSPSSPLLPNQPLLIPLTCSCNFINTTFGSISYSNITYTIKPNDTFFLVSTINFQNLTTYPSVQVVNPNLVATNLSIGDNAVFPIFCKCPDKTKTNSSFMISYVVQPHDNVSSIASMFGTSEKSIVDVNGERLYDYDTIFVPVTELPVLKQPSTIVPSPAPRGNSDDGDDDDDKSGIVKGLAIGLGILGFLLILVIVFWFYREVLFKKEKKGKGLYFGDKGYKGNDEKKKKMDVNFMANVSDCLDKYRVFGFDELVEATDGFDERFLIQGSVYKGEIDGQVYAIKKMKWNAYEELKILQKVNHGNLVKLEGFCIEPEESNCYLVYEYVENGSLYSWLHEDKNEKLNWVTRLRIAVDIANGLLYIHEHTRPKVVHKDIKSSNILLDSNMRAKIANFGLAKSGINAITMHIVGTQGYISPEYLADGIVSTKMDVFSFGIVLLELISGKEVIDEEGNVLWASAIKTFEVKNEQEKARRLKEWLDRTMLKETCSMESLMGVLHVAIACLNRDPSKRPSIIDIVYSLSKCEEAGFELSDDGFGSERLVAR</sequence>
<dbReference type="Proteomes" id="UP000002051">
    <property type="component" value="Chromosome 5"/>
</dbReference>
<protein>
    <submittedName>
        <fullName evidence="15">LysM-domain receptor-like kinase</fullName>
    </submittedName>
</protein>
<dbReference type="SMART" id="SM00257">
    <property type="entry name" value="LysM"/>
    <property type="match status" value="2"/>
</dbReference>
<dbReference type="PaxDb" id="3880-AES96862"/>
<dbReference type="GO" id="GO:0004672">
    <property type="term" value="F:protein kinase activity"/>
    <property type="evidence" value="ECO:0007669"/>
    <property type="project" value="InterPro"/>
</dbReference>
<feature type="domain" description="Protein kinase" evidence="13">
    <location>
        <begin position="331"/>
        <end position="617"/>
    </location>
</feature>
<dbReference type="PROSITE" id="PS00108">
    <property type="entry name" value="PROTEIN_KINASE_ST"/>
    <property type="match status" value="1"/>
</dbReference>
<dbReference type="PROSITE" id="PS51782">
    <property type="entry name" value="LYSM"/>
    <property type="match status" value="1"/>
</dbReference>
<dbReference type="HOGENOM" id="CLU_000288_99_1_1"/>
<dbReference type="GO" id="GO:0051707">
    <property type="term" value="P:response to other organism"/>
    <property type="evidence" value="ECO:0007669"/>
    <property type="project" value="UniProtKB-ARBA"/>
</dbReference>
<dbReference type="SUPFAM" id="SSF56112">
    <property type="entry name" value="Protein kinase-like (PK-like)"/>
    <property type="match status" value="1"/>
</dbReference>
<organism evidence="15 17">
    <name type="scientific">Medicago truncatula</name>
    <name type="common">Barrel medic</name>
    <name type="synonym">Medicago tribuloides</name>
    <dbReference type="NCBI Taxonomy" id="3880"/>
    <lineage>
        <taxon>Eukaryota</taxon>
        <taxon>Viridiplantae</taxon>
        <taxon>Streptophyta</taxon>
        <taxon>Embryophyta</taxon>
        <taxon>Tracheophyta</taxon>
        <taxon>Spermatophyta</taxon>
        <taxon>Magnoliopsida</taxon>
        <taxon>eudicotyledons</taxon>
        <taxon>Gunneridae</taxon>
        <taxon>Pentapetalae</taxon>
        <taxon>rosids</taxon>
        <taxon>fabids</taxon>
        <taxon>Fabales</taxon>
        <taxon>Fabaceae</taxon>
        <taxon>Papilionoideae</taxon>
        <taxon>50 kb inversion clade</taxon>
        <taxon>NPAAA clade</taxon>
        <taxon>Hologalegina</taxon>
        <taxon>IRL clade</taxon>
        <taxon>Trifolieae</taxon>
        <taxon>Medicago</taxon>
    </lineage>
</organism>
<keyword evidence="5" id="KW-0547">Nucleotide-binding</keyword>
<dbReference type="InterPro" id="IPR052611">
    <property type="entry name" value="Plant_RLK_LysM"/>
</dbReference>
<dbReference type="Gene3D" id="3.30.200.20">
    <property type="entry name" value="Phosphorylase Kinase, domain 1"/>
    <property type="match status" value="1"/>
</dbReference>
<evidence type="ECO:0000256" key="7">
    <source>
        <dbReference type="ARBA" id="ARBA00022989"/>
    </source>
</evidence>
<keyword evidence="8 11" id="KW-0472">Membrane</keyword>
<gene>
    <name evidence="16" type="primary">11419111</name>
    <name evidence="15" type="ordered locus">MTR_5g042440</name>
</gene>
<evidence type="ECO:0000256" key="3">
    <source>
        <dbReference type="ARBA" id="ARBA00022692"/>
    </source>
</evidence>
<dbReference type="eggNOG" id="ENOG502QR4H">
    <property type="taxonomic scope" value="Eukaryota"/>
</dbReference>
<dbReference type="AlphaFoldDB" id="G7JWJ0"/>
<dbReference type="KEGG" id="mtr:11419111"/>
<keyword evidence="7 11" id="KW-1133">Transmembrane helix</keyword>
<dbReference type="InterPro" id="IPR018392">
    <property type="entry name" value="LysM"/>
</dbReference>
<dbReference type="SMART" id="SM00220">
    <property type="entry name" value="S_TKc"/>
    <property type="match status" value="1"/>
</dbReference>
<dbReference type="PROSITE" id="PS50011">
    <property type="entry name" value="PROTEIN_KINASE_DOM"/>
    <property type="match status" value="1"/>
</dbReference>